<dbReference type="RefSeq" id="WP_184134018.1">
    <property type="nucleotide sequence ID" value="NZ_JACHKT010000013.1"/>
</dbReference>
<evidence type="ECO:0000313" key="5">
    <source>
        <dbReference type="Proteomes" id="UP000524404"/>
    </source>
</evidence>
<reference evidence="4 5" key="1">
    <citation type="submission" date="2020-08" db="EMBL/GenBank/DDBJ databases">
        <title>Functional genomics of gut bacteria from endangered species of beetles.</title>
        <authorList>
            <person name="Carlos-Shanley C."/>
        </authorList>
    </citation>
    <scope>NUCLEOTIDE SEQUENCE [LARGE SCALE GENOMIC DNA]</scope>
    <source>
        <strain evidence="4 5">S00070</strain>
    </source>
</reference>
<dbReference type="Pfam" id="PF19501">
    <property type="entry name" value="PcRGLX_1st"/>
    <property type="match status" value="1"/>
</dbReference>
<keyword evidence="5" id="KW-1185">Reference proteome</keyword>
<dbReference type="InterPro" id="IPR048329">
    <property type="entry name" value="PcRGLX_1st"/>
</dbReference>
<protein>
    <recommendedName>
        <fullName evidence="6">Tat (Twin-arginine translocation) pathway signal sequence</fullName>
    </recommendedName>
</protein>
<name>A0A841EH38_9BACT</name>
<feature type="domain" description="PcRGLX/YetA-like N-terminal RIFT barrel" evidence="1">
    <location>
        <begin position="44"/>
        <end position="122"/>
    </location>
</feature>
<dbReference type="PANTHER" id="PTHR40081">
    <property type="entry name" value="CONCANAVALIN A-LIKE LECTIN/GLUCANASE"/>
    <property type="match status" value="1"/>
</dbReference>
<dbReference type="AlphaFoldDB" id="A0A841EH38"/>
<evidence type="ECO:0000259" key="2">
    <source>
        <dbReference type="Pfam" id="PF21345"/>
    </source>
</evidence>
<comment type="caution">
    <text evidence="4">The sequence shown here is derived from an EMBL/GenBank/DDBJ whole genome shotgun (WGS) entry which is preliminary data.</text>
</comment>
<evidence type="ECO:0000259" key="3">
    <source>
        <dbReference type="Pfam" id="PF21346"/>
    </source>
</evidence>
<dbReference type="Pfam" id="PF21345">
    <property type="entry name" value="PcRGLX_2nd"/>
    <property type="match status" value="1"/>
</dbReference>
<sequence>MKSPFSFTRRSFVKNSMIAAGLPLSSSIDFSKENQSVFVPEPNAVSLAWLDKQVSPFFRGTTWGTPWAKGLHKKGTEFTLKSNGNDIPTQTWPLAFWPDGSLKWTAHAISKNEKLADNIQLKVGTPVKPTVSLKIQEGADSIKIDTGKIQCEINKKGQTLITSLQRDGQLIAQNGKLVLSVQDNVEAGETFKIDTFEGKIDKVSIEQSGDIRAVVKIEGSHQNTASKSLLPFVLRLYFYAEAESIRMIHTIIYDGDENKDFIKGLGIRFSVPMKEALYDRHIRFVGENSGVFTEAVQGLSGLRRDAGRTALDAQIGGKSVTQLPDNVLKNIQYIPAFGDYTLYQGSPDAFDIQKRTKAGHSWIQSAFGGRASGTGYFGTPKGGIAFGIRNFWQSFPAQIDIKNAHTEQGEVTLWFWAPKSPAMDLRFYHDGMGEDTHEKQYSALDITYEDYEPEFGRPFGVARTSEVQIWVLAETPSGENLVEIAKQIQEPALLVASPEYLAQVGIFGSAFSVPEKTASAKKQAIENQLDFYFDYYKKQIDQRRWYGFWNFGDVMHSYDNDRHVWKYDVGGFAWDNSELSTDLWLWYYFLRTGRNDVFRMAEAMTRHTGEVDVHHIGRFSPLGSRHNVQHWGCSAKQLRISTAANRRFYYYLTADERVGDLMREQVNADRTLRTIIPGRKIGQKAPESDPKGELASVSFGTDWGALSAAWLTEWERTENQQVKAKLLNSMRTIAEQAHGFLTGGAIMELATGKFRQEDAKKLSVSHLSAVFGLAEICAELIDVVDMPIFEKAWLQYCQLYNGTAEEQIAALGESLKKLNLEQGHARLTAFVAKRSKNAELGKRAWKEFYGGEGGIKKPSIQIKKLVGPTVLNPVEEGIAISTNGVAQWGLAAMQCLAFAGNELE</sequence>
<dbReference type="Pfam" id="PF21346">
    <property type="entry name" value="PcRGLX_3rd"/>
    <property type="match status" value="1"/>
</dbReference>
<proteinExistence type="predicted"/>
<dbReference type="InterPro" id="IPR048330">
    <property type="entry name" value="PcRGLX/YetA_2nd"/>
</dbReference>
<dbReference type="Proteomes" id="UP000524404">
    <property type="component" value="Unassembled WGS sequence"/>
</dbReference>
<evidence type="ECO:0000313" key="4">
    <source>
        <dbReference type="EMBL" id="MBB6003507.1"/>
    </source>
</evidence>
<organism evidence="4 5">
    <name type="scientific">Arcicella rosea</name>
    <dbReference type="NCBI Taxonomy" id="502909"/>
    <lineage>
        <taxon>Bacteria</taxon>
        <taxon>Pseudomonadati</taxon>
        <taxon>Bacteroidota</taxon>
        <taxon>Cytophagia</taxon>
        <taxon>Cytophagales</taxon>
        <taxon>Flectobacillaceae</taxon>
        <taxon>Arcicella</taxon>
    </lineage>
</organism>
<feature type="domain" description="PcRGLX/YetA-like C-terminal alpha/alpha toroid" evidence="3">
    <location>
        <begin position="491"/>
        <end position="903"/>
    </location>
</feature>
<dbReference type="InterPro" id="IPR045793">
    <property type="entry name" value="PcRGLX/YetA-like"/>
</dbReference>
<evidence type="ECO:0000259" key="1">
    <source>
        <dbReference type="Pfam" id="PF19501"/>
    </source>
</evidence>
<dbReference type="EMBL" id="JACHKT010000013">
    <property type="protein sequence ID" value="MBB6003507.1"/>
    <property type="molecule type" value="Genomic_DNA"/>
</dbReference>
<accession>A0A841EH38</accession>
<feature type="domain" description="PcRGLX/YetA-like central beta-sandwich" evidence="2">
    <location>
        <begin position="134"/>
        <end position="485"/>
    </location>
</feature>
<dbReference type="PANTHER" id="PTHR40081:SF1">
    <property type="entry name" value="TAT PATHWAY SIGNAL SEQUENCE DOMAIN PROTEIN"/>
    <property type="match status" value="1"/>
</dbReference>
<dbReference type="InterPro" id="IPR048331">
    <property type="entry name" value="PcRGLX/YetA_3rd"/>
</dbReference>
<gene>
    <name evidence="4" type="ORF">HNP25_002165</name>
</gene>
<evidence type="ECO:0008006" key="6">
    <source>
        <dbReference type="Google" id="ProtNLM"/>
    </source>
</evidence>